<protein>
    <submittedName>
        <fullName evidence="1">Uncharacterized protein</fullName>
    </submittedName>
</protein>
<dbReference type="EMBL" id="JAYKXN010000004">
    <property type="protein sequence ID" value="KAK7294961.1"/>
    <property type="molecule type" value="Genomic_DNA"/>
</dbReference>
<proteinExistence type="predicted"/>
<organism evidence="1 2">
    <name type="scientific">Clitoria ternatea</name>
    <name type="common">Butterfly pea</name>
    <dbReference type="NCBI Taxonomy" id="43366"/>
    <lineage>
        <taxon>Eukaryota</taxon>
        <taxon>Viridiplantae</taxon>
        <taxon>Streptophyta</taxon>
        <taxon>Embryophyta</taxon>
        <taxon>Tracheophyta</taxon>
        <taxon>Spermatophyta</taxon>
        <taxon>Magnoliopsida</taxon>
        <taxon>eudicotyledons</taxon>
        <taxon>Gunneridae</taxon>
        <taxon>Pentapetalae</taxon>
        <taxon>rosids</taxon>
        <taxon>fabids</taxon>
        <taxon>Fabales</taxon>
        <taxon>Fabaceae</taxon>
        <taxon>Papilionoideae</taxon>
        <taxon>50 kb inversion clade</taxon>
        <taxon>NPAAA clade</taxon>
        <taxon>indigoferoid/millettioid clade</taxon>
        <taxon>Phaseoleae</taxon>
        <taxon>Clitoria</taxon>
    </lineage>
</organism>
<accession>A0AAN9JB88</accession>
<name>A0AAN9JB88_CLITE</name>
<gene>
    <name evidence="1" type="ORF">RJT34_17861</name>
</gene>
<dbReference type="Proteomes" id="UP001359559">
    <property type="component" value="Unassembled WGS sequence"/>
</dbReference>
<reference evidence="1 2" key="1">
    <citation type="submission" date="2024-01" db="EMBL/GenBank/DDBJ databases">
        <title>The genomes of 5 underutilized Papilionoideae crops provide insights into root nodulation and disease resistance.</title>
        <authorList>
            <person name="Yuan L."/>
        </authorList>
    </citation>
    <scope>NUCLEOTIDE SEQUENCE [LARGE SCALE GENOMIC DNA]</scope>
    <source>
        <strain evidence="1">LY-2023</strain>
        <tissue evidence="1">Leaf</tissue>
    </source>
</reference>
<dbReference type="AlphaFoldDB" id="A0AAN9JB88"/>
<evidence type="ECO:0000313" key="2">
    <source>
        <dbReference type="Proteomes" id="UP001359559"/>
    </source>
</evidence>
<sequence>MSNDNAEFSVHHQPPNFSLPFSFSLALNCSSVHSPSRSTFPLYFLSLYLSLYFLSPYRHILDRNLAFEPQHHSTPESSAKVRRTLTVLSFLLSPYACPKQQCQFRYDPCDFLCVDFRNFDRSCANARDVVERSAVSRSGSRNVKRSNSIRLLEFVVRARSGDFLFAFPRLLVLDNVVAFSMIWNEYIFIELS</sequence>
<comment type="caution">
    <text evidence="1">The sequence shown here is derived from an EMBL/GenBank/DDBJ whole genome shotgun (WGS) entry which is preliminary data.</text>
</comment>
<keyword evidence="2" id="KW-1185">Reference proteome</keyword>
<evidence type="ECO:0000313" key="1">
    <source>
        <dbReference type="EMBL" id="KAK7294961.1"/>
    </source>
</evidence>